<feature type="repeat" description="PPR" evidence="2">
    <location>
        <begin position="407"/>
        <end position="441"/>
    </location>
</feature>
<evidence type="ECO:0000256" key="2">
    <source>
        <dbReference type="PROSITE-ProRule" id="PRU00708"/>
    </source>
</evidence>
<dbReference type="NCBIfam" id="TIGR00756">
    <property type="entry name" value="PPR"/>
    <property type="match status" value="5"/>
</dbReference>
<reference evidence="3 4" key="1">
    <citation type="journal article" date="2013" name="Genome Biol.">
        <title>The genome sequence of the most widely cultivated cacao type and its use to identify candidate genes regulating pod color.</title>
        <authorList>
            <person name="Motamayor J.C."/>
            <person name="Mockaitis K."/>
            <person name="Schmutz J."/>
            <person name="Haiminen N."/>
            <person name="Iii D.L."/>
            <person name="Cornejo O."/>
            <person name="Findley S.D."/>
            <person name="Zheng P."/>
            <person name="Utro F."/>
            <person name="Royaert S."/>
            <person name="Saski C."/>
            <person name="Jenkins J."/>
            <person name="Podicheti R."/>
            <person name="Zhao M."/>
            <person name="Scheffler B.E."/>
            <person name="Stack J.C."/>
            <person name="Feltus F.A."/>
            <person name="Mustiga G.M."/>
            <person name="Amores F."/>
            <person name="Phillips W."/>
            <person name="Marelli J.P."/>
            <person name="May G.D."/>
            <person name="Shapiro H."/>
            <person name="Ma J."/>
            <person name="Bustamante C.D."/>
            <person name="Schnell R.J."/>
            <person name="Main D."/>
            <person name="Gilbert D."/>
            <person name="Parida L."/>
            <person name="Kuhn D.N."/>
        </authorList>
    </citation>
    <scope>NUCLEOTIDE SEQUENCE [LARGE SCALE GENOMIC DNA]</scope>
    <source>
        <strain evidence="4">cv. Matina 1-6</strain>
    </source>
</reference>
<dbReference type="Pfam" id="PF01535">
    <property type="entry name" value="PPR"/>
    <property type="match status" value="2"/>
</dbReference>
<evidence type="ECO:0000313" key="4">
    <source>
        <dbReference type="Proteomes" id="UP000026915"/>
    </source>
</evidence>
<keyword evidence="4" id="KW-1185">Reference proteome</keyword>
<dbReference type="Gramene" id="EOY14225">
    <property type="protein sequence ID" value="EOY14225"/>
    <property type="gene ID" value="TCM_033516"/>
</dbReference>
<dbReference type="EMBL" id="CM001885">
    <property type="protein sequence ID" value="EOY14225.1"/>
    <property type="molecule type" value="Genomic_DNA"/>
</dbReference>
<dbReference type="PANTHER" id="PTHR47942:SF15">
    <property type="entry name" value="OS12G0557800 PROTEIN"/>
    <property type="match status" value="1"/>
</dbReference>
<dbReference type="Pfam" id="PF13041">
    <property type="entry name" value="PPR_2"/>
    <property type="match status" value="3"/>
</dbReference>
<dbReference type="InParanoid" id="A0A061FA76"/>
<dbReference type="OMA" id="CSAFNEM"/>
<dbReference type="GO" id="GO:0032981">
    <property type="term" value="P:mitochondrial respiratory chain complex I assembly"/>
    <property type="evidence" value="ECO:0007669"/>
    <property type="project" value="EnsemblPlants"/>
</dbReference>
<dbReference type="GO" id="GO:0000373">
    <property type="term" value="P:Group II intron splicing"/>
    <property type="evidence" value="ECO:0007669"/>
    <property type="project" value="EnsemblPlants"/>
</dbReference>
<dbReference type="Proteomes" id="UP000026915">
    <property type="component" value="Chromosome 7"/>
</dbReference>
<feature type="repeat" description="PPR" evidence="2">
    <location>
        <begin position="477"/>
        <end position="511"/>
    </location>
</feature>
<evidence type="ECO:0000313" key="3">
    <source>
        <dbReference type="EMBL" id="EOY14225.1"/>
    </source>
</evidence>
<name>A0A061FA76_THECC</name>
<feature type="repeat" description="PPR" evidence="2">
    <location>
        <begin position="442"/>
        <end position="476"/>
    </location>
</feature>
<dbReference type="AlphaFoldDB" id="A0A061FA76"/>
<feature type="repeat" description="PPR" evidence="2">
    <location>
        <begin position="512"/>
        <end position="546"/>
    </location>
</feature>
<feature type="repeat" description="PPR" evidence="2">
    <location>
        <begin position="372"/>
        <end position="406"/>
    </location>
</feature>
<protein>
    <submittedName>
        <fullName evidence="3">Pentatricopeptide repeat superfamily protein, putative isoform 1</fullName>
    </submittedName>
</protein>
<dbReference type="PROSITE" id="PS51375">
    <property type="entry name" value="PPR"/>
    <property type="match status" value="9"/>
</dbReference>
<dbReference type="InterPro" id="IPR051222">
    <property type="entry name" value="PPR/CCM1_RNA-binding"/>
</dbReference>
<dbReference type="InterPro" id="IPR011990">
    <property type="entry name" value="TPR-like_helical_dom_sf"/>
</dbReference>
<keyword evidence="1" id="KW-0677">Repeat</keyword>
<organism evidence="3 4">
    <name type="scientific">Theobroma cacao</name>
    <name type="common">Cacao</name>
    <name type="synonym">Cocoa</name>
    <dbReference type="NCBI Taxonomy" id="3641"/>
    <lineage>
        <taxon>Eukaryota</taxon>
        <taxon>Viridiplantae</taxon>
        <taxon>Streptophyta</taxon>
        <taxon>Embryophyta</taxon>
        <taxon>Tracheophyta</taxon>
        <taxon>Spermatophyta</taxon>
        <taxon>Magnoliopsida</taxon>
        <taxon>eudicotyledons</taxon>
        <taxon>Gunneridae</taxon>
        <taxon>Pentapetalae</taxon>
        <taxon>rosids</taxon>
        <taxon>malvids</taxon>
        <taxon>Malvales</taxon>
        <taxon>Malvaceae</taxon>
        <taxon>Byttnerioideae</taxon>
        <taxon>Theobroma</taxon>
    </lineage>
</organism>
<proteinExistence type="predicted"/>
<sequence>MALLNRKLGSLLVSTSIHHNPCFALPKSIIIHSHSLSQLNNNDSIVNSISDSFKKTHNWGTLTKTFSSVQLTHSLVQQVLLQLKQPEHARSALNFFYWSAKSQNFKHQIYSYCIAIHILVHAKQLPEAKILLHSALKTSAPDSTRSCILESLLGSYNVVGSSTLVFDLLVQAYAKLRMLEDAFEVCCYLENHGFSLTLLSFNALLHGILKSGENVMVWKVYEHMIEKRKYPNEITIRTMISALCKEGKLQVVVDLLDKILGKRCSPIVIVNTHLVFKVIEEGRIEDGMELLKRMLQKNLILDSIAYSFVVHTKLKLGNLELAWEVHEEMLKRGFIANSFLFSSFIRAYSESGRIHEAENVLREMENMGLKPYDETFNYLIEGCAKAGEMKASVRHCEEMIRRGLVPSCSTFNEMVRGLCEIGDSENANALLTLVLDKGFLPNETTYSHLIAGYGKEGNIQQVFKLYYEMEYKSLSPGLPVFTSLIRCLCHCGKLEEAERYLRIMKDRSVVLSEDIYEALITGHFEKGDKTGAGIIYNEMVARGMKPHKWGNFTRDPITQELPDAALSGYCEHTRKSSEEMQGQLMECVEHEHSMTR</sequence>
<feature type="repeat" description="PPR" evidence="2">
    <location>
        <begin position="337"/>
        <end position="371"/>
    </location>
</feature>
<gene>
    <name evidence="3" type="ORF">TCM_033516</name>
</gene>
<feature type="repeat" description="PPR" evidence="2">
    <location>
        <begin position="302"/>
        <end position="336"/>
    </location>
</feature>
<dbReference type="eggNOG" id="KOG4197">
    <property type="taxonomic scope" value="Eukaryota"/>
</dbReference>
<dbReference type="GO" id="GO:0000963">
    <property type="term" value="P:mitochondrial RNA processing"/>
    <property type="evidence" value="ECO:0007669"/>
    <property type="project" value="EnsemblPlants"/>
</dbReference>
<evidence type="ECO:0000256" key="1">
    <source>
        <dbReference type="ARBA" id="ARBA00022737"/>
    </source>
</evidence>
<accession>A0A061FA76</accession>
<feature type="repeat" description="PPR" evidence="2">
    <location>
        <begin position="197"/>
        <end position="231"/>
    </location>
</feature>
<dbReference type="Gene3D" id="1.25.40.10">
    <property type="entry name" value="Tetratricopeptide repeat domain"/>
    <property type="match status" value="4"/>
</dbReference>
<dbReference type="GO" id="GO:0005739">
    <property type="term" value="C:mitochondrion"/>
    <property type="evidence" value="ECO:0007669"/>
    <property type="project" value="EnsemblPlants"/>
</dbReference>
<dbReference type="PANTHER" id="PTHR47942">
    <property type="entry name" value="TETRATRICOPEPTIDE REPEAT (TPR)-LIKE SUPERFAMILY PROTEIN-RELATED"/>
    <property type="match status" value="1"/>
</dbReference>
<feature type="repeat" description="PPR" evidence="2">
    <location>
        <begin position="232"/>
        <end position="266"/>
    </location>
</feature>
<dbReference type="InterPro" id="IPR002885">
    <property type="entry name" value="PPR_rpt"/>
</dbReference>